<dbReference type="GO" id="GO:0016787">
    <property type="term" value="F:hydrolase activity"/>
    <property type="evidence" value="ECO:0007669"/>
    <property type="project" value="UniProtKB-KW"/>
</dbReference>
<dbReference type="Gene3D" id="3.20.20.80">
    <property type="entry name" value="Glycosidases"/>
    <property type="match status" value="1"/>
</dbReference>
<name>A0A2X1QV45_KLEPN</name>
<evidence type="ECO:0000313" key="3">
    <source>
        <dbReference type="EMBL" id="SPX55617.1"/>
    </source>
</evidence>
<dbReference type="Proteomes" id="UP000251123">
    <property type="component" value="Unassembled WGS sequence"/>
</dbReference>
<dbReference type="AlphaFoldDB" id="A0A2X1QV45"/>
<keyword evidence="1" id="KW-0732">Signal</keyword>
<dbReference type="PANTHER" id="PTHR43405">
    <property type="entry name" value="GLYCOSYL HYDROLASE DIGH"/>
    <property type="match status" value="1"/>
</dbReference>
<keyword evidence="3" id="KW-0378">Hydrolase</keyword>
<organism evidence="3 4">
    <name type="scientific">Klebsiella pneumoniae</name>
    <dbReference type="NCBI Taxonomy" id="573"/>
    <lineage>
        <taxon>Bacteria</taxon>
        <taxon>Pseudomonadati</taxon>
        <taxon>Pseudomonadota</taxon>
        <taxon>Gammaproteobacteria</taxon>
        <taxon>Enterobacterales</taxon>
        <taxon>Enterobacteriaceae</taxon>
        <taxon>Klebsiella/Raoultella group</taxon>
        <taxon>Klebsiella</taxon>
        <taxon>Klebsiella pneumoniae complex</taxon>
    </lineage>
</organism>
<dbReference type="InterPro" id="IPR017853">
    <property type="entry name" value="GH"/>
</dbReference>
<sequence>MLTGKIGEYPGYDPLQFMLDEAHKRGMKVHAWFNPYRVSVNTKPSTIAELNNTLTQVPASVFVLHRNWIRTASDRFVLDPAFPKRVTGSPASSLKWCRNYPIDGVQFDDYFYNRNRLFPA</sequence>
<dbReference type="EMBL" id="UASN01000020">
    <property type="protein sequence ID" value="SPX55617.1"/>
    <property type="molecule type" value="Genomic_DNA"/>
</dbReference>
<feature type="domain" description="Glycosyl hydrolase-like 10" evidence="2">
    <location>
        <begin position="2"/>
        <end position="115"/>
    </location>
</feature>
<dbReference type="SUPFAM" id="SSF51445">
    <property type="entry name" value="(Trans)glycosidases"/>
    <property type="match status" value="1"/>
</dbReference>
<dbReference type="PANTHER" id="PTHR43405:SF1">
    <property type="entry name" value="GLYCOSYL HYDROLASE DIGH"/>
    <property type="match status" value="1"/>
</dbReference>
<gene>
    <name evidence="3" type="ORF">NCTC9601_02798</name>
</gene>
<accession>A0A2X1QV45</accession>
<evidence type="ECO:0000313" key="4">
    <source>
        <dbReference type="Proteomes" id="UP000251123"/>
    </source>
</evidence>
<dbReference type="Pfam" id="PF02638">
    <property type="entry name" value="GHL10"/>
    <property type="match status" value="1"/>
</dbReference>
<evidence type="ECO:0000259" key="2">
    <source>
        <dbReference type="Pfam" id="PF02638"/>
    </source>
</evidence>
<reference evidence="3 4" key="1">
    <citation type="submission" date="2018-06" db="EMBL/GenBank/DDBJ databases">
        <authorList>
            <consortium name="Pathogen Informatics"/>
            <person name="Doyle S."/>
        </authorList>
    </citation>
    <scope>NUCLEOTIDE SEQUENCE [LARGE SCALE GENOMIC DNA]</scope>
    <source>
        <strain evidence="3 4">NCTC9601</strain>
    </source>
</reference>
<evidence type="ECO:0000256" key="1">
    <source>
        <dbReference type="ARBA" id="ARBA00022729"/>
    </source>
</evidence>
<dbReference type="InterPro" id="IPR052177">
    <property type="entry name" value="Divisome_Glycosyl_Hydrolase"/>
</dbReference>
<protein>
    <submittedName>
        <fullName evidence="3">Glycoside hydrolase</fullName>
    </submittedName>
</protein>
<dbReference type="InterPro" id="IPR003790">
    <property type="entry name" value="GHL10"/>
</dbReference>
<proteinExistence type="predicted"/>